<dbReference type="InParanoid" id="A0A077ZWT3"/>
<comment type="similarity">
    <text evidence="2">Belongs to the CDC45 family.</text>
</comment>
<dbReference type="GO" id="GO:0051301">
    <property type="term" value="P:cell division"/>
    <property type="evidence" value="ECO:0007669"/>
    <property type="project" value="UniProtKB-KW"/>
</dbReference>
<dbReference type="GO" id="GO:0000727">
    <property type="term" value="P:double-strand break repair via break-induced replication"/>
    <property type="evidence" value="ECO:0007669"/>
    <property type="project" value="TreeGrafter"/>
</dbReference>
<evidence type="ECO:0000256" key="5">
    <source>
        <dbReference type="ARBA" id="ARBA00023306"/>
    </source>
</evidence>
<accession>A0A077ZWT3</accession>
<evidence type="ECO:0000256" key="2">
    <source>
        <dbReference type="ARBA" id="ARBA00010727"/>
    </source>
</evidence>
<dbReference type="OrthoDB" id="10258882at2759"/>
<keyword evidence="4" id="KW-0539">Nucleus</keyword>
<dbReference type="Proteomes" id="UP000039865">
    <property type="component" value="Unassembled WGS sequence"/>
</dbReference>
<dbReference type="OMA" id="YTHTREF"/>
<sequence length="732" mass="85659">MLLPLDKLNRIYDQILQNSNIEGNRCNQAVTQIFVSNSVDSICALKILLTLLKSDQLQYILTPVFSNSHLIQEINKLKNTSQSLRSLIFINCGGNLDQTSLWYYQNQAKFQIFLFDSHRPFHHHNLIDVANKIHIIHDGCSTFENLLTLTDIQLLQNYQQEEENSDSEESNQLSDIDEVEEELKDLRDSGSQEMLDESDEEYKKGDVEKVKVGKKRQRLQQEQLIDKKRLFRKVKAKFRVYYQGTFIWKCIGGLMYHMSQSVNRETREFLWLWIVGLTDNMLHQLNGSSQLYQDDILKLNDEVQRLNPHIYFIENEKMVSDSADKSDPSIDNPRILTQHHQVVEPKPKDIDLFKHVQTKNSNQEIGTIMIINDLKLMLLKHWTLHDSMINSNYIVSNLKTWTEPGVIMYKRFLATIGIPIEESKQKYNFMAPLFKNDLVDKIANHSDRFLLDQILITSYTKQVDSKTILSSNDTVYILNGILENFKTIKQYRELIDQDIDSIQKKNQQFLNPEDILISMKQRMHDQRGQQQERQLENQKKSIQNNLNIIKECEYENFFKAYDALDFDKKKYFEEGIELAKEIQQAIISIGTQILQKKQVKVATHFRYVMMNNESIKDIQVFQYPMAIRRLGLFIMETYREIKCKSKDKPLVITIRNTFLGTTLIVAILGLHSNQKGIIGKNHFGQVFHLTVEATNIRAKHDSFDSSIIEIKNEDFRAFMESLVSFDINNTQN</sequence>
<organism evidence="6 7">
    <name type="scientific">Stylonychia lemnae</name>
    <name type="common">Ciliate</name>
    <dbReference type="NCBI Taxonomy" id="5949"/>
    <lineage>
        <taxon>Eukaryota</taxon>
        <taxon>Sar</taxon>
        <taxon>Alveolata</taxon>
        <taxon>Ciliophora</taxon>
        <taxon>Intramacronucleata</taxon>
        <taxon>Spirotrichea</taxon>
        <taxon>Stichotrichia</taxon>
        <taxon>Sporadotrichida</taxon>
        <taxon>Oxytrichidae</taxon>
        <taxon>Stylonychinae</taxon>
        <taxon>Stylonychia</taxon>
    </lineage>
</organism>
<dbReference type="GO" id="GO:1902977">
    <property type="term" value="P:mitotic DNA replication preinitiation complex assembly"/>
    <property type="evidence" value="ECO:0007669"/>
    <property type="project" value="TreeGrafter"/>
</dbReference>
<dbReference type="PANTHER" id="PTHR10507:SF0">
    <property type="entry name" value="CELL DIVISION CONTROL PROTEIN 45 HOMOLOG"/>
    <property type="match status" value="1"/>
</dbReference>
<evidence type="ECO:0000256" key="1">
    <source>
        <dbReference type="ARBA" id="ARBA00004123"/>
    </source>
</evidence>
<reference evidence="6 7" key="1">
    <citation type="submission" date="2014-06" db="EMBL/GenBank/DDBJ databases">
        <authorList>
            <person name="Swart Estienne"/>
        </authorList>
    </citation>
    <scope>NUCLEOTIDE SEQUENCE [LARGE SCALE GENOMIC DNA]</scope>
    <source>
        <strain evidence="6 7">130c</strain>
    </source>
</reference>
<proteinExistence type="inferred from homology"/>
<dbReference type="PANTHER" id="PTHR10507">
    <property type="entry name" value="CDC45-RELATED PROTEIN"/>
    <property type="match status" value="1"/>
</dbReference>
<gene>
    <name evidence="6" type="primary">Contig12056.g12892</name>
    <name evidence="6" type="ORF">STYLEM_2735</name>
</gene>
<keyword evidence="3" id="KW-0235">DNA replication</keyword>
<dbReference type="GO" id="GO:0003688">
    <property type="term" value="F:DNA replication origin binding"/>
    <property type="evidence" value="ECO:0007669"/>
    <property type="project" value="TreeGrafter"/>
</dbReference>
<keyword evidence="5" id="KW-0131">Cell cycle</keyword>
<dbReference type="AlphaFoldDB" id="A0A077ZWT3"/>
<name>A0A077ZWT3_STYLE</name>
<keyword evidence="7" id="KW-1185">Reference proteome</keyword>
<dbReference type="GO" id="GO:0003697">
    <property type="term" value="F:single-stranded DNA binding"/>
    <property type="evidence" value="ECO:0007669"/>
    <property type="project" value="TreeGrafter"/>
</dbReference>
<dbReference type="GO" id="GO:0003682">
    <property type="term" value="F:chromatin binding"/>
    <property type="evidence" value="ECO:0007669"/>
    <property type="project" value="TreeGrafter"/>
</dbReference>
<keyword evidence="6" id="KW-0132">Cell division</keyword>
<protein>
    <submittedName>
        <fullName evidence="6">Cell division control protein 45</fullName>
    </submittedName>
</protein>
<comment type="subcellular location">
    <subcellularLocation>
        <location evidence="1">Nucleus</location>
    </subcellularLocation>
</comment>
<dbReference type="EMBL" id="CCKQ01002641">
    <property type="protein sequence ID" value="CDW73747.1"/>
    <property type="molecule type" value="Genomic_DNA"/>
</dbReference>
<dbReference type="GO" id="GO:0006270">
    <property type="term" value="P:DNA replication initiation"/>
    <property type="evidence" value="ECO:0007669"/>
    <property type="project" value="InterPro"/>
</dbReference>
<dbReference type="InterPro" id="IPR003874">
    <property type="entry name" value="CDC45"/>
</dbReference>
<evidence type="ECO:0000313" key="6">
    <source>
        <dbReference type="EMBL" id="CDW73747.1"/>
    </source>
</evidence>
<evidence type="ECO:0000256" key="3">
    <source>
        <dbReference type="ARBA" id="ARBA00022705"/>
    </source>
</evidence>
<evidence type="ECO:0000313" key="7">
    <source>
        <dbReference type="Proteomes" id="UP000039865"/>
    </source>
</evidence>
<evidence type="ECO:0000256" key="4">
    <source>
        <dbReference type="ARBA" id="ARBA00023242"/>
    </source>
</evidence>
<dbReference type="Pfam" id="PF02724">
    <property type="entry name" value="CDC45"/>
    <property type="match status" value="1"/>
</dbReference>
<dbReference type="GO" id="GO:0031261">
    <property type="term" value="C:DNA replication preinitiation complex"/>
    <property type="evidence" value="ECO:0007669"/>
    <property type="project" value="TreeGrafter"/>
</dbReference>